<name>A0A949JPM3_9ACTN</name>
<evidence type="ECO:0000256" key="1">
    <source>
        <dbReference type="ARBA" id="ARBA00010617"/>
    </source>
</evidence>
<dbReference type="GO" id="GO:0020037">
    <property type="term" value="F:heme binding"/>
    <property type="evidence" value="ECO:0007669"/>
    <property type="project" value="InterPro"/>
</dbReference>
<dbReference type="Proteomes" id="UP000694501">
    <property type="component" value="Unassembled WGS sequence"/>
</dbReference>
<dbReference type="Gene3D" id="1.10.630.10">
    <property type="entry name" value="Cytochrome P450"/>
    <property type="match status" value="1"/>
</dbReference>
<dbReference type="GO" id="GO:0005506">
    <property type="term" value="F:iron ion binding"/>
    <property type="evidence" value="ECO:0007669"/>
    <property type="project" value="InterPro"/>
</dbReference>
<sequence length="413" mass="44298">MNTSPAAPRCPALHGASFAHRPQDAYDALRAAGPAAWAEIAPGVHALVVTGHRAALDVLTDTETYSKDARRWRALAEGHVPPDSPVLGIMGWLPSLLYADGADHARLRTAMEDCLARIDPHHLAEVTRSRALSLIQAVAPAGEADLMAAYCDSLPVLVFAELLGCTPALTGRMVRACQGIINAGPEAGQAAADFAGILAELIQARRAQPGRDVTSWMLSHPQNLTDDEVLYQLYCLVGAGTIPTTAWIASTLRLLLTDDEYTSRLTGGGITVRRAMEQVLWRRSPLGTFATHYARHPTLLHGVPVPADVPVMVSHAATGTDPSLSAGLGTECRAHLAWSAGPHQCPARSHASVIAQTAIEVVLDRLWNVDLIEHDIPNRHGPFHQCPERLPVRFDRSDSARYTYRSSPAGGTA</sequence>
<dbReference type="AlphaFoldDB" id="A0A949JPM3"/>
<dbReference type="InterPro" id="IPR036396">
    <property type="entry name" value="Cyt_P450_sf"/>
</dbReference>
<proteinExistence type="inferred from homology"/>
<accession>A0A949JPM3</accession>
<dbReference type="GO" id="GO:0016705">
    <property type="term" value="F:oxidoreductase activity, acting on paired donors, with incorporation or reduction of molecular oxygen"/>
    <property type="evidence" value="ECO:0007669"/>
    <property type="project" value="InterPro"/>
</dbReference>
<gene>
    <name evidence="2" type="ORF">JGS22_015275</name>
</gene>
<dbReference type="PANTHER" id="PTHR46696">
    <property type="entry name" value="P450, PUTATIVE (EUROFUNG)-RELATED"/>
    <property type="match status" value="1"/>
</dbReference>
<evidence type="ECO:0000313" key="2">
    <source>
        <dbReference type="EMBL" id="MBU7598936.1"/>
    </source>
</evidence>
<dbReference type="PRINTS" id="PR00359">
    <property type="entry name" value="BP450"/>
</dbReference>
<evidence type="ECO:0000313" key="3">
    <source>
        <dbReference type="Proteomes" id="UP000694501"/>
    </source>
</evidence>
<dbReference type="GO" id="GO:0004497">
    <property type="term" value="F:monooxygenase activity"/>
    <property type="evidence" value="ECO:0007669"/>
    <property type="project" value="InterPro"/>
</dbReference>
<protein>
    <submittedName>
        <fullName evidence="2">Cytochrome P450</fullName>
    </submittedName>
</protein>
<dbReference type="PANTHER" id="PTHR46696:SF1">
    <property type="entry name" value="CYTOCHROME P450 YJIB-RELATED"/>
    <property type="match status" value="1"/>
</dbReference>
<reference evidence="2" key="1">
    <citation type="submission" date="2021-06" db="EMBL/GenBank/DDBJ databases">
        <title>Sequencing of actinobacteria type strains.</title>
        <authorList>
            <person name="Nguyen G.-S."/>
            <person name="Wentzel A."/>
        </authorList>
    </citation>
    <scope>NUCLEOTIDE SEQUENCE</scope>
    <source>
        <strain evidence="2">P38-E01</strain>
    </source>
</reference>
<dbReference type="SUPFAM" id="SSF48264">
    <property type="entry name" value="Cytochrome P450"/>
    <property type="match status" value="1"/>
</dbReference>
<organism evidence="2 3">
    <name type="scientific">Streptomyces tardus</name>
    <dbReference type="NCBI Taxonomy" id="2780544"/>
    <lineage>
        <taxon>Bacteria</taxon>
        <taxon>Bacillati</taxon>
        <taxon>Actinomycetota</taxon>
        <taxon>Actinomycetes</taxon>
        <taxon>Kitasatosporales</taxon>
        <taxon>Streptomycetaceae</taxon>
        <taxon>Streptomyces</taxon>
    </lineage>
</organism>
<comment type="similarity">
    <text evidence="1">Belongs to the cytochrome P450 family.</text>
</comment>
<dbReference type="RefSeq" id="WP_211040274.1">
    <property type="nucleotide sequence ID" value="NZ_JAELVF020000001.1"/>
</dbReference>
<comment type="caution">
    <text evidence="2">The sequence shown here is derived from an EMBL/GenBank/DDBJ whole genome shotgun (WGS) entry which is preliminary data.</text>
</comment>
<keyword evidence="3" id="KW-1185">Reference proteome</keyword>
<dbReference type="EMBL" id="JAELVF020000001">
    <property type="protein sequence ID" value="MBU7598936.1"/>
    <property type="molecule type" value="Genomic_DNA"/>
</dbReference>
<dbReference type="InterPro" id="IPR002397">
    <property type="entry name" value="Cyt_P450_B"/>
</dbReference>